<evidence type="ECO:0000256" key="2">
    <source>
        <dbReference type="ARBA" id="ARBA00022679"/>
    </source>
</evidence>
<dbReference type="Gene3D" id="3.90.226.10">
    <property type="entry name" value="2-enoyl-CoA Hydratase, Chain A, domain 1"/>
    <property type="match status" value="2"/>
</dbReference>
<dbReference type="EMBL" id="CP008947">
    <property type="protein sequence ID" value="AII05764.1"/>
    <property type="molecule type" value="Genomic_DNA"/>
</dbReference>
<dbReference type="eggNOG" id="COG0825">
    <property type="taxonomic scope" value="Bacteria"/>
</dbReference>
<dbReference type="PROSITE" id="PS50980">
    <property type="entry name" value="COA_CT_NTER"/>
    <property type="match status" value="1"/>
</dbReference>
<dbReference type="InterPro" id="IPR000438">
    <property type="entry name" value="Acetyl_CoA_COase_Trfase_b_su"/>
</dbReference>
<dbReference type="InterPro" id="IPR011762">
    <property type="entry name" value="COA_CT_N"/>
</dbReference>
<comment type="similarity">
    <text evidence="1">Belongs to the AccD/PCCB family.</text>
</comment>
<dbReference type="SUPFAM" id="SSF52096">
    <property type="entry name" value="ClpP/crotonase"/>
    <property type="match status" value="2"/>
</dbReference>
<dbReference type="PROSITE" id="PS50989">
    <property type="entry name" value="COA_CT_CTER"/>
    <property type="match status" value="1"/>
</dbReference>
<dbReference type="InterPro" id="IPR029045">
    <property type="entry name" value="ClpP/crotonase-like_dom_sf"/>
</dbReference>
<dbReference type="GO" id="GO:0006633">
    <property type="term" value="P:fatty acid biosynthetic process"/>
    <property type="evidence" value="ECO:0007669"/>
    <property type="project" value="InterPro"/>
</dbReference>
<evidence type="ECO:0000313" key="6">
    <source>
        <dbReference type="Proteomes" id="UP000028488"/>
    </source>
</evidence>
<organism evidence="5 6">
    <name type="scientific">Rhodococcus opacus</name>
    <name type="common">Nocardia opaca</name>
    <dbReference type="NCBI Taxonomy" id="37919"/>
    <lineage>
        <taxon>Bacteria</taxon>
        <taxon>Bacillati</taxon>
        <taxon>Actinomycetota</taxon>
        <taxon>Actinomycetes</taxon>
        <taxon>Mycobacteriales</taxon>
        <taxon>Nocardiaceae</taxon>
        <taxon>Rhodococcus</taxon>
    </lineage>
</organism>
<dbReference type="InterPro" id="IPR011763">
    <property type="entry name" value="COA_CT_C"/>
</dbReference>
<reference evidence="5 6" key="1">
    <citation type="submission" date="2014-07" db="EMBL/GenBank/DDBJ databases">
        <title>Genome Sequence of Rhodococcus opacus Strain R7, a Biodegrader of Mono- and Polycyclic Aromatic Hydrocarbons.</title>
        <authorList>
            <person name="Di Gennaro P."/>
            <person name="Zampolli J."/>
            <person name="Presti I."/>
            <person name="Cappelletti M."/>
            <person name="D'Ursi P."/>
            <person name="Orro A."/>
            <person name="Mezzelani A."/>
            <person name="Milanesi L."/>
        </authorList>
    </citation>
    <scope>NUCLEOTIDE SEQUENCE [LARGE SCALE GENOMIC DNA]</scope>
    <source>
        <strain evidence="5 6">R7</strain>
    </source>
</reference>
<evidence type="ECO:0000313" key="5">
    <source>
        <dbReference type="EMBL" id="AII05764.1"/>
    </source>
</evidence>
<dbReference type="Pfam" id="PF01039">
    <property type="entry name" value="Carboxyl_trans"/>
    <property type="match status" value="1"/>
</dbReference>
<accession>A0A076EQQ6</accession>
<dbReference type="InterPro" id="IPR034733">
    <property type="entry name" value="AcCoA_carboxyl_beta"/>
</dbReference>
<dbReference type="GO" id="GO:0003989">
    <property type="term" value="F:acetyl-CoA carboxylase activity"/>
    <property type="evidence" value="ECO:0007669"/>
    <property type="project" value="InterPro"/>
</dbReference>
<keyword evidence="2 5" id="KW-0808">Transferase</keyword>
<dbReference type="GO" id="GO:0016740">
    <property type="term" value="F:transferase activity"/>
    <property type="evidence" value="ECO:0007669"/>
    <property type="project" value="UniProtKB-KW"/>
</dbReference>
<evidence type="ECO:0000259" key="4">
    <source>
        <dbReference type="PROSITE" id="PS50989"/>
    </source>
</evidence>
<dbReference type="GO" id="GO:0009317">
    <property type="term" value="C:acetyl-CoA carboxylase complex"/>
    <property type="evidence" value="ECO:0007669"/>
    <property type="project" value="InterPro"/>
</dbReference>
<dbReference type="eggNOG" id="COG0777">
    <property type="taxonomic scope" value="Bacteria"/>
</dbReference>
<dbReference type="RefSeq" id="WP_128642202.1">
    <property type="nucleotide sequence ID" value="NZ_CP008947.1"/>
</dbReference>
<feature type="domain" description="CoA carboxyltransferase C-terminal" evidence="4">
    <location>
        <begin position="236"/>
        <end position="477"/>
    </location>
</feature>
<dbReference type="PANTHER" id="PTHR42995">
    <property type="entry name" value="ACETYL-COENZYME A CARBOXYLASE CARBOXYL TRANSFERASE SUBUNIT BETA, CHLOROPLASTIC"/>
    <property type="match status" value="1"/>
</dbReference>
<dbReference type="Proteomes" id="UP000028488">
    <property type="component" value="Chromosome"/>
</dbReference>
<gene>
    <name evidence="5" type="ORF">EP51_14650</name>
</gene>
<dbReference type="GO" id="GO:2001295">
    <property type="term" value="P:malonyl-CoA biosynthetic process"/>
    <property type="evidence" value="ECO:0007669"/>
    <property type="project" value="TreeGrafter"/>
</dbReference>
<dbReference type="PANTHER" id="PTHR42995:SF5">
    <property type="entry name" value="ACETYL-COENZYME A CARBOXYLASE CARBOXYL TRANSFERASE SUBUNIT BETA, CHLOROPLASTIC"/>
    <property type="match status" value="1"/>
</dbReference>
<evidence type="ECO:0000256" key="1">
    <source>
        <dbReference type="ARBA" id="ARBA00006102"/>
    </source>
</evidence>
<dbReference type="PRINTS" id="PR01070">
    <property type="entry name" value="ACCCTRFRASEB"/>
</dbReference>
<evidence type="ECO:0000259" key="3">
    <source>
        <dbReference type="PROSITE" id="PS50980"/>
    </source>
</evidence>
<feature type="domain" description="CoA carboxyltransferase N-terminal" evidence="3">
    <location>
        <begin position="1"/>
        <end position="236"/>
    </location>
</feature>
<protein>
    <submittedName>
        <fullName evidence="5">Acetyl-CoA carboxyl transferase</fullName>
    </submittedName>
</protein>
<proteinExistence type="inferred from homology"/>
<name>A0A076EQQ6_RHOOP</name>
<dbReference type="AlphaFoldDB" id="A0A076EQQ6"/>
<sequence>MTRLTAHELIDLVFDRDSWKSWDTTITEPARNGTYADELAAAREKTGLDESVVTGAALLRGRRVAVLVCDFGFLAGSIGVAAGQRLVTAIEWATAAKLPLIALPVSGGTRMQEGTTAFLQMVKITAAVTAHKAAHLPYLVYLRNPTTGGVFASWGSLGHVTVAEPGALVGFLGPRVYEALYGAPFPPGVQTAENLQAHGLVDAVRPPEQLAEILDRALRIMTSRPAADERTSVAVPPTLPEIPAWESVLASRRTRRPGVRELLFIAAADVLPLNGTGQGEKDPGLTLALVRFGDVPCVLLGQDRHGQTAQRPLGPAALREARRGIRLAQELDLPLVTVIDTAGAALSKEAEEGGLAGEIARCLAELVALRTPTVSLLLGQGTGGGALALLPADRVLAAQHGWLSPLPPEGASAIIHRDVAHAPEMAAAQNIRSVDLLAGGVVHTVIPEFPDATDEPVQFCERVGTALHTALLALMRQDPQQRLADRFEHFSRIGEPLTVAV</sequence>